<keyword evidence="5" id="KW-1185">Reference proteome</keyword>
<keyword evidence="2" id="KW-0472">Membrane</keyword>
<evidence type="ECO:0008006" key="6">
    <source>
        <dbReference type="Google" id="ProtNLM"/>
    </source>
</evidence>
<keyword evidence="2" id="KW-0812">Transmembrane</keyword>
<protein>
    <recommendedName>
        <fullName evidence="6">Protein quiver</fullName>
    </recommendedName>
</protein>
<feature type="transmembrane region" description="Helical" evidence="2">
    <location>
        <begin position="115"/>
        <end position="134"/>
    </location>
</feature>
<feature type="chain" id="PRO_5043687790" description="Protein quiver" evidence="3">
    <location>
        <begin position="22"/>
        <end position="281"/>
    </location>
</feature>
<feature type="transmembrane region" description="Helical" evidence="2">
    <location>
        <begin position="146"/>
        <end position="163"/>
    </location>
</feature>
<dbReference type="PANTHER" id="PTHR33562">
    <property type="entry name" value="ATILLA, ISOFORM B-RELATED-RELATED"/>
    <property type="match status" value="1"/>
</dbReference>
<keyword evidence="1 3" id="KW-0732">Signal</keyword>
<evidence type="ECO:0000256" key="1">
    <source>
        <dbReference type="ARBA" id="ARBA00022729"/>
    </source>
</evidence>
<dbReference type="Proteomes" id="UP001487740">
    <property type="component" value="Unassembled WGS sequence"/>
</dbReference>
<accession>A0AAW0SL44</accession>
<reference evidence="4 5" key="1">
    <citation type="submission" date="2023-03" db="EMBL/GenBank/DDBJ databases">
        <title>High-quality genome of Scylla paramamosain provides insights in environmental adaptation.</title>
        <authorList>
            <person name="Zhang L."/>
        </authorList>
    </citation>
    <scope>NUCLEOTIDE SEQUENCE [LARGE SCALE GENOMIC DNA]</scope>
    <source>
        <strain evidence="4">LZ_2023a</strain>
        <tissue evidence="4">Muscle</tissue>
    </source>
</reference>
<evidence type="ECO:0000256" key="3">
    <source>
        <dbReference type="SAM" id="SignalP"/>
    </source>
</evidence>
<gene>
    <name evidence="4" type="ORF">O3P69_008504</name>
</gene>
<feature type="signal peptide" evidence="3">
    <location>
        <begin position="1"/>
        <end position="21"/>
    </location>
</feature>
<evidence type="ECO:0000313" key="5">
    <source>
        <dbReference type="Proteomes" id="UP001487740"/>
    </source>
</evidence>
<dbReference type="InterPro" id="IPR050975">
    <property type="entry name" value="Sleep_regulator"/>
</dbReference>
<evidence type="ECO:0000256" key="2">
    <source>
        <dbReference type="SAM" id="Phobius"/>
    </source>
</evidence>
<dbReference type="AlphaFoldDB" id="A0AAW0SL44"/>
<comment type="caution">
    <text evidence="4">The sequence shown here is derived from an EMBL/GenBank/DDBJ whole genome shotgun (WGS) entry which is preliminary data.</text>
</comment>
<dbReference type="EMBL" id="JARAKH010000049">
    <property type="protein sequence ID" value="KAK8375796.1"/>
    <property type="molecule type" value="Genomic_DNA"/>
</dbReference>
<name>A0AAW0SL44_SCYPA</name>
<sequence>MVSLLLVAVMVVVATLPSAESVKCYTCIGYDPAAPENDLSNSPSCPQASLNLSALTITEGTQCKAELRDYKGVKNTQRGPYSGDSTERTRDADFVTLKGYICSTDLCNNQDPNHATPTTALCLPLFLLSLLTVLPLRAKVRMHKKVFLVVVAVMVVVTLAQAAKIKCYVCSGYDSNVAEDKLTNNKNCPQEHFDQSKINTVEADVCQAIVLRTGENTTTARSELGAQLKESNTREAVTHIEGYYCMTDLCNDHDPSAAPPSPALHLALPLLALLPVLLYRT</sequence>
<organism evidence="4 5">
    <name type="scientific">Scylla paramamosain</name>
    <name type="common">Mud crab</name>
    <dbReference type="NCBI Taxonomy" id="85552"/>
    <lineage>
        <taxon>Eukaryota</taxon>
        <taxon>Metazoa</taxon>
        <taxon>Ecdysozoa</taxon>
        <taxon>Arthropoda</taxon>
        <taxon>Crustacea</taxon>
        <taxon>Multicrustacea</taxon>
        <taxon>Malacostraca</taxon>
        <taxon>Eumalacostraca</taxon>
        <taxon>Eucarida</taxon>
        <taxon>Decapoda</taxon>
        <taxon>Pleocyemata</taxon>
        <taxon>Brachyura</taxon>
        <taxon>Eubrachyura</taxon>
        <taxon>Portunoidea</taxon>
        <taxon>Portunidae</taxon>
        <taxon>Portuninae</taxon>
        <taxon>Scylla</taxon>
    </lineage>
</organism>
<evidence type="ECO:0000313" key="4">
    <source>
        <dbReference type="EMBL" id="KAK8375796.1"/>
    </source>
</evidence>
<proteinExistence type="predicted"/>
<keyword evidence="2" id="KW-1133">Transmembrane helix</keyword>